<keyword evidence="1" id="KW-0548">Nucleotidyltransferase</keyword>
<dbReference type="AlphaFoldDB" id="A0A392RBP5"/>
<dbReference type="GO" id="GO:0003964">
    <property type="term" value="F:RNA-directed DNA polymerase activity"/>
    <property type="evidence" value="ECO:0007669"/>
    <property type="project" value="UniProtKB-KW"/>
</dbReference>
<keyword evidence="1" id="KW-0808">Transferase</keyword>
<sequence length="84" mass="9329">VAAEGLNVLMKAMVERNLFMGYYVGAQDTFTISYLQFTDDTLLIGVKSWANVCELRAVLVLFELMSGLKGGKGVFPLPGSSYWW</sequence>
<name>A0A392RBP5_9FABA</name>
<accession>A0A392RBP5</accession>
<proteinExistence type="predicted"/>
<dbReference type="Proteomes" id="UP000265520">
    <property type="component" value="Unassembled WGS sequence"/>
</dbReference>
<protein>
    <submittedName>
        <fullName evidence="1">RNA-directed DNA polymerase (Reverse transcriptase)</fullName>
    </submittedName>
</protein>
<evidence type="ECO:0000313" key="2">
    <source>
        <dbReference type="Proteomes" id="UP000265520"/>
    </source>
</evidence>
<dbReference type="EMBL" id="LXQA010204428">
    <property type="protein sequence ID" value="MCI33444.1"/>
    <property type="molecule type" value="Genomic_DNA"/>
</dbReference>
<feature type="non-terminal residue" evidence="1">
    <location>
        <position position="1"/>
    </location>
</feature>
<organism evidence="1 2">
    <name type="scientific">Trifolium medium</name>
    <dbReference type="NCBI Taxonomy" id="97028"/>
    <lineage>
        <taxon>Eukaryota</taxon>
        <taxon>Viridiplantae</taxon>
        <taxon>Streptophyta</taxon>
        <taxon>Embryophyta</taxon>
        <taxon>Tracheophyta</taxon>
        <taxon>Spermatophyta</taxon>
        <taxon>Magnoliopsida</taxon>
        <taxon>eudicotyledons</taxon>
        <taxon>Gunneridae</taxon>
        <taxon>Pentapetalae</taxon>
        <taxon>rosids</taxon>
        <taxon>fabids</taxon>
        <taxon>Fabales</taxon>
        <taxon>Fabaceae</taxon>
        <taxon>Papilionoideae</taxon>
        <taxon>50 kb inversion clade</taxon>
        <taxon>NPAAA clade</taxon>
        <taxon>Hologalegina</taxon>
        <taxon>IRL clade</taxon>
        <taxon>Trifolieae</taxon>
        <taxon>Trifolium</taxon>
    </lineage>
</organism>
<keyword evidence="1" id="KW-0695">RNA-directed DNA polymerase</keyword>
<keyword evidence="2" id="KW-1185">Reference proteome</keyword>
<reference evidence="1 2" key="1">
    <citation type="journal article" date="2018" name="Front. Plant Sci.">
        <title>Red Clover (Trifolium pratense) and Zigzag Clover (T. medium) - A Picture of Genomic Similarities and Differences.</title>
        <authorList>
            <person name="Dluhosova J."/>
            <person name="Istvanek J."/>
            <person name="Nedelnik J."/>
            <person name="Repkova J."/>
        </authorList>
    </citation>
    <scope>NUCLEOTIDE SEQUENCE [LARGE SCALE GENOMIC DNA]</scope>
    <source>
        <strain evidence="2">cv. 10/8</strain>
        <tissue evidence="1">Leaf</tissue>
    </source>
</reference>
<evidence type="ECO:0000313" key="1">
    <source>
        <dbReference type="EMBL" id="MCI33444.1"/>
    </source>
</evidence>
<comment type="caution">
    <text evidence="1">The sequence shown here is derived from an EMBL/GenBank/DDBJ whole genome shotgun (WGS) entry which is preliminary data.</text>
</comment>